<feature type="transmembrane region" description="Helical" evidence="6">
    <location>
        <begin position="438"/>
        <end position="456"/>
    </location>
</feature>
<keyword evidence="2" id="KW-1003">Cell membrane</keyword>
<proteinExistence type="predicted"/>
<dbReference type="PANTHER" id="PTHR33406">
    <property type="entry name" value="MEMBRANE PROTEIN MJ1562-RELATED"/>
    <property type="match status" value="1"/>
</dbReference>
<dbReference type="PROSITE" id="PS50156">
    <property type="entry name" value="SSD"/>
    <property type="match status" value="2"/>
</dbReference>
<evidence type="ECO:0000256" key="1">
    <source>
        <dbReference type="ARBA" id="ARBA00004651"/>
    </source>
</evidence>
<keyword evidence="4 6" id="KW-1133">Transmembrane helix</keyword>
<comment type="caution">
    <text evidence="8">The sequence shown here is derived from an EMBL/GenBank/DDBJ whole genome shotgun (WGS) entry which is preliminary data.</text>
</comment>
<name>A0A1F5EHD1_9BACT</name>
<feature type="transmembrane region" description="Helical" evidence="6">
    <location>
        <begin position="349"/>
        <end position="367"/>
    </location>
</feature>
<dbReference type="InterPro" id="IPR000731">
    <property type="entry name" value="SSD"/>
</dbReference>
<dbReference type="InterPro" id="IPR004869">
    <property type="entry name" value="MMPL_dom"/>
</dbReference>
<organism evidence="8 9">
    <name type="scientific">Candidatus Campbellbacteria bacterium RIFOXYC2_FULL_35_25</name>
    <dbReference type="NCBI Taxonomy" id="1797582"/>
    <lineage>
        <taxon>Bacteria</taxon>
        <taxon>Candidatus Campbelliibacteriota</taxon>
    </lineage>
</organism>
<dbReference type="InterPro" id="IPR050545">
    <property type="entry name" value="Mycobact_MmpL"/>
</dbReference>
<accession>A0A1F5EHD1</accession>
<reference evidence="8 9" key="1">
    <citation type="journal article" date="2016" name="Nat. Commun.">
        <title>Thousands of microbial genomes shed light on interconnected biogeochemical processes in an aquifer system.</title>
        <authorList>
            <person name="Anantharaman K."/>
            <person name="Brown C.T."/>
            <person name="Hug L.A."/>
            <person name="Sharon I."/>
            <person name="Castelle C.J."/>
            <person name="Probst A.J."/>
            <person name="Thomas B.C."/>
            <person name="Singh A."/>
            <person name="Wilkins M.J."/>
            <person name="Karaoz U."/>
            <person name="Brodie E.L."/>
            <person name="Williams K.H."/>
            <person name="Hubbard S.S."/>
            <person name="Banfield J.F."/>
        </authorList>
    </citation>
    <scope>NUCLEOTIDE SEQUENCE [LARGE SCALE GENOMIC DNA]</scope>
</reference>
<feature type="domain" description="SSD" evidence="7">
    <location>
        <begin position="626"/>
        <end position="755"/>
    </location>
</feature>
<evidence type="ECO:0000256" key="3">
    <source>
        <dbReference type="ARBA" id="ARBA00022692"/>
    </source>
</evidence>
<dbReference type="InterPro" id="IPR001036">
    <property type="entry name" value="Acrflvin-R"/>
</dbReference>
<evidence type="ECO:0000256" key="2">
    <source>
        <dbReference type="ARBA" id="ARBA00022475"/>
    </source>
</evidence>
<feature type="transmembrane region" description="Helical" evidence="6">
    <location>
        <begin position="249"/>
        <end position="268"/>
    </location>
</feature>
<feature type="transmembrane region" description="Helical" evidence="6">
    <location>
        <begin position="379"/>
        <end position="405"/>
    </location>
</feature>
<sequence>MSDKNIFRIGKGLVGLWIIITVVFSFFVMMGFFVSIPQASMDPKHEIFVAQERIDKEFPNSVHPIPFVILGENGEDVLTKDVLAELYEKSQSLRVSELGKEYLNDFALPFLGNTGTLGLFSLADITESFLNKQGSSLKEATDGEVKNAISILLEDPQYGSFLQAQLSSEAEFKNGEWLSPTLAFFVSANNEKLGGGVFRRTVGGDEVMLEKEEFNRKIEASLQGENYKLLGIGIDLNIESEEEGYSPSILILISTLLFTLAIFTGVLFSSFRLFLLTMFGLLSVFIWVRGFPLATFGLVKPSLTTDVILPIAFMSFGVDFLIHVVHQYKEKLKTSSQGFEKSFIESFRKVNLALFLAMFTTAIAFAANYVSSVEAVKAFAITGFFASFASYFIMGMIIPFLFALWEKDKTSSKSYQLKTKNYFNMGALMNSVIKNKSFVVILLFIATVFFGSNVFLVEKSLDPIDFINSESNFVVSLDQRDIHYGDTRGEEASIYIKGNFTDAKVQRALEDILVLLNNNSYLAHTKEGQLVLPYGLPEVNKIDEETYSERIIFEVIGTREQKTVKEAFASLESDLKVFDGIASYEIVGSPFTRDASLEAVTDSLISTIITALLIIFLVLLIVFRSFFYAIITLIPMLLVVVWIYGLMGIFNLSLNFITATVAAVSLGVGIDYSVHLVQRFRQEYKKEISFEETLMRVGKTTGFALFVSALSSTIGFMFLAQAQMPLFATYGLLATAMIIFSFFATFFVLPLLLALKKK</sequence>
<evidence type="ECO:0000313" key="9">
    <source>
        <dbReference type="Proteomes" id="UP000179003"/>
    </source>
</evidence>
<dbReference type="Pfam" id="PF03176">
    <property type="entry name" value="MMPL"/>
    <property type="match status" value="1"/>
</dbReference>
<dbReference type="SUPFAM" id="SSF82866">
    <property type="entry name" value="Multidrug efflux transporter AcrB transmembrane domain"/>
    <property type="match status" value="2"/>
</dbReference>
<dbReference type="Proteomes" id="UP000179003">
    <property type="component" value="Unassembled WGS sequence"/>
</dbReference>
<feature type="transmembrane region" description="Helical" evidence="6">
    <location>
        <begin position="697"/>
        <end position="720"/>
    </location>
</feature>
<dbReference type="GO" id="GO:0022857">
    <property type="term" value="F:transmembrane transporter activity"/>
    <property type="evidence" value="ECO:0007669"/>
    <property type="project" value="InterPro"/>
</dbReference>
<comment type="subcellular location">
    <subcellularLocation>
        <location evidence="1">Cell membrane</location>
        <topology evidence="1">Multi-pass membrane protein</topology>
    </subcellularLocation>
</comment>
<feature type="transmembrane region" description="Helical" evidence="6">
    <location>
        <begin position="12"/>
        <end position="34"/>
    </location>
</feature>
<protein>
    <recommendedName>
        <fullName evidence="7">SSD domain-containing protein</fullName>
    </recommendedName>
</protein>
<dbReference type="PRINTS" id="PR00702">
    <property type="entry name" value="ACRIFLAVINRP"/>
</dbReference>
<keyword evidence="3 6" id="KW-0812">Transmembrane</keyword>
<feature type="transmembrane region" description="Helical" evidence="6">
    <location>
        <begin position="273"/>
        <end position="295"/>
    </location>
</feature>
<dbReference type="AlphaFoldDB" id="A0A1F5EHD1"/>
<evidence type="ECO:0000256" key="5">
    <source>
        <dbReference type="ARBA" id="ARBA00023136"/>
    </source>
</evidence>
<evidence type="ECO:0000256" key="6">
    <source>
        <dbReference type="SAM" id="Phobius"/>
    </source>
</evidence>
<feature type="transmembrane region" description="Helical" evidence="6">
    <location>
        <begin position="307"/>
        <end position="328"/>
    </location>
</feature>
<evidence type="ECO:0000313" key="8">
    <source>
        <dbReference type="EMBL" id="OGD66791.1"/>
    </source>
</evidence>
<gene>
    <name evidence="8" type="ORF">A2442_01550</name>
</gene>
<feature type="transmembrane region" description="Helical" evidence="6">
    <location>
        <begin position="656"/>
        <end position="677"/>
    </location>
</feature>
<feature type="transmembrane region" description="Helical" evidence="6">
    <location>
        <begin position="630"/>
        <end position="650"/>
    </location>
</feature>
<dbReference type="GO" id="GO:0005886">
    <property type="term" value="C:plasma membrane"/>
    <property type="evidence" value="ECO:0007669"/>
    <property type="project" value="UniProtKB-SubCell"/>
</dbReference>
<evidence type="ECO:0000256" key="4">
    <source>
        <dbReference type="ARBA" id="ARBA00022989"/>
    </source>
</evidence>
<dbReference type="EMBL" id="MFAE01000014">
    <property type="protein sequence ID" value="OGD66791.1"/>
    <property type="molecule type" value="Genomic_DNA"/>
</dbReference>
<keyword evidence="5 6" id="KW-0472">Membrane</keyword>
<dbReference type="PANTHER" id="PTHR33406:SF13">
    <property type="entry name" value="MEMBRANE PROTEIN YDFJ"/>
    <property type="match status" value="1"/>
</dbReference>
<feature type="transmembrane region" description="Helical" evidence="6">
    <location>
        <begin position="732"/>
        <end position="755"/>
    </location>
</feature>
<evidence type="ECO:0000259" key="7">
    <source>
        <dbReference type="PROSITE" id="PS50156"/>
    </source>
</evidence>
<feature type="domain" description="SSD" evidence="7">
    <location>
        <begin position="296"/>
        <end position="404"/>
    </location>
</feature>
<feature type="transmembrane region" description="Helical" evidence="6">
    <location>
        <begin position="604"/>
        <end position="623"/>
    </location>
</feature>
<dbReference type="Gene3D" id="1.20.1640.10">
    <property type="entry name" value="Multidrug efflux transporter AcrB transmembrane domain"/>
    <property type="match status" value="2"/>
</dbReference>